<keyword evidence="2 4" id="KW-0479">Metal-binding</keyword>
<dbReference type="PROSITE" id="PS51007">
    <property type="entry name" value="CYTC"/>
    <property type="match status" value="1"/>
</dbReference>
<accession>A0A6C0GKV8</accession>
<keyword evidence="7" id="KW-1185">Reference proteome</keyword>
<dbReference type="InterPro" id="IPR009056">
    <property type="entry name" value="Cyt_c-like_dom"/>
</dbReference>
<dbReference type="AlphaFoldDB" id="A0A6C0GKV8"/>
<evidence type="ECO:0000256" key="4">
    <source>
        <dbReference type="PROSITE-ProRule" id="PRU00433"/>
    </source>
</evidence>
<dbReference type="EMBL" id="CP048222">
    <property type="protein sequence ID" value="QHT68648.1"/>
    <property type="molecule type" value="Genomic_DNA"/>
</dbReference>
<dbReference type="PANTHER" id="PTHR35008:SF4">
    <property type="entry name" value="BLL4482 PROTEIN"/>
    <property type="match status" value="1"/>
</dbReference>
<dbReference type="SUPFAM" id="SSF46626">
    <property type="entry name" value="Cytochrome c"/>
    <property type="match status" value="1"/>
</dbReference>
<evidence type="ECO:0000313" key="6">
    <source>
        <dbReference type="EMBL" id="QHT68648.1"/>
    </source>
</evidence>
<evidence type="ECO:0000256" key="1">
    <source>
        <dbReference type="ARBA" id="ARBA00022617"/>
    </source>
</evidence>
<dbReference type="GO" id="GO:0046872">
    <property type="term" value="F:metal ion binding"/>
    <property type="evidence" value="ECO:0007669"/>
    <property type="project" value="UniProtKB-KW"/>
</dbReference>
<dbReference type="PANTHER" id="PTHR35008">
    <property type="entry name" value="BLL4482 PROTEIN-RELATED"/>
    <property type="match status" value="1"/>
</dbReference>
<reference evidence="6 7" key="1">
    <citation type="submission" date="2020-01" db="EMBL/GenBank/DDBJ databases">
        <authorList>
            <person name="Kim M.K."/>
        </authorList>
    </citation>
    <scope>NUCLEOTIDE SEQUENCE [LARGE SCALE GENOMIC DNA]</scope>
    <source>
        <strain evidence="6 7">172606-1</strain>
    </source>
</reference>
<evidence type="ECO:0000256" key="3">
    <source>
        <dbReference type="ARBA" id="ARBA00023004"/>
    </source>
</evidence>
<feature type="domain" description="Cytochrome c" evidence="5">
    <location>
        <begin position="52"/>
        <end position="191"/>
    </location>
</feature>
<protein>
    <submittedName>
        <fullName evidence="6">Diheme cytochrome c-553</fullName>
    </submittedName>
</protein>
<evidence type="ECO:0000259" key="5">
    <source>
        <dbReference type="PROSITE" id="PS51007"/>
    </source>
</evidence>
<keyword evidence="1 4" id="KW-0349">Heme</keyword>
<dbReference type="GO" id="GO:0009055">
    <property type="term" value="F:electron transfer activity"/>
    <property type="evidence" value="ECO:0007669"/>
    <property type="project" value="InterPro"/>
</dbReference>
<dbReference type="Gene3D" id="1.10.760.10">
    <property type="entry name" value="Cytochrome c-like domain"/>
    <property type="match status" value="1"/>
</dbReference>
<dbReference type="GO" id="GO:0020037">
    <property type="term" value="F:heme binding"/>
    <property type="evidence" value="ECO:0007669"/>
    <property type="project" value="InterPro"/>
</dbReference>
<name>A0A6C0GKV8_9BACT</name>
<gene>
    <name evidence="6" type="ORF">GXP67_19360</name>
</gene>
<evidence type="ECO:0000313" key="7">
    <source>
        <dbReference type="Proteomes" id="UP000480178"/>
    </source>
</evidence>
<dbReference type="InterPro" id="IPR051459">
    <property type="entry name" value="Cytochrome_c-type_DH"/>
</dbReference>
<sequence>MNKTIINIALAIWTICTIISGMVACNNSKSESKAATELSEESEVSETTTNETMVKRGEYLVTIMGCHDCHSPKKFGPRGPEPDPDRLLSGHPQDMPIAKVDTAIVGPWVLFNAHTTATVGPWGASFAANITSDATGIGNWTEEQFFRALREGKYKGLPNNRMLLPPMPWPMFSKLEDNDLKAIFVYLKTVKPVKNIPPAPRPLSELSSLY</sequence>
<dbReference type="Proteomes" id="UP000480178">
    <property type="component" value="Chromosome"/>
</dbReference>
<dbReference type="RefSeq" id="WP_162444659.1">
    <property type="nucleotide sequence ID" value="NZ_CP048222.1"/>
</dbReference>
<proteinExistence type="predicted"/>
<dbReference type="KEGG" id="rhoz:GXP67_19360"/>
<organism evidence="6 7">
    <name type="scientific">Rhodocytophaga rosea</name>
    <dbReference type="NCBI Taxonomy" id="2704465"/>
    <lineage>
        <taxon>Bacteria</taxon>
        <taxon>Pseudomonadati</taxon>
        <taxon>Bacteroidota</taxon>
        <taxon>Cytophagia</taxon>
        <taxon>Cytophagales</taxon>
        <taxon>Rhodocytophagaceae</taxon>
        <taxon>Rhodocytophaga</taxon>
    </lineage>
</organism>
<evidence type="ECO:0000256" key="2">
    <source>
        <dbReference type="ARBA" id="ARBA00022723"/>
    </source>
</evidence>
<dbReference type="PROSITE" id="PS51257">
    <property type="entry name" value="PROKAR_LIPOPROTEIN"/>
    <property type="match status" value="1"/>
</dbReference>
<keyword evidence="3 4" id="KW-0408">Iron</keyword>
<dbReference type="InterPro" id="IPR036909">
    <property type="entry name" value="Cyt_c-like_dom_sf"/>
</dbReference>